<dbReference type="Pfam" id="PF14100">
    <property type="entry name" value="DUF6807"/>
    <property type="match status" value="1"/>
</dbReference>
<evidence type="ECO:0000259" key="5">
    <source>
        <dbReference type="Pfam" id="PF22725"/>
    </source>
</evidence>
<sequence length="673" mass="71298">MALSDVHAAASRPAGSPNSTPTVALVGVHGYGARHLANLTRLEAEGRTRLVAVADPTPPQPGTLDTSVEVHHDLGALAASGATPDIVIIATPIQSHAPLAQTAFTLGSDVYLEKPPVASMAQFEDLLAAAADADVVVQTGFQSLGSLALDRIDELVATGKIGAVRGISAEGRWVRSRGYFKRSRWAGKRTLDGVDVVDGVATNPLAHAVATALRVAGARTCADILSVETDLFRAHEIESDDTTALRIRTASGQTVLCALTLAASIQDRPSVTVEGTTGRIVFYYTEDELAVTTADGDATEHFGRTDLLENLLAHRSEGVPLLSPLKSAGAFMMVMEAIRTAEPPRAIPARFVTWQGEGDDAHPVVHDVESLVRRAQRAQALFSELVPEWTGAVPSVKSFTLDGKTVADYRDGSTIAPPLAPRPYLHPVRTLGGTVVTDHLPLDHVWHLGAGLAIQDVNGVNCWGGRTYRREAAGYVWRDDHGRIDVTGSERTGATLTETLAWAGPDTSVLLDETRRWSWAAMIPSTWLLTLSFTLTARETVVELGSPGSNGRAEGGYGGFFWRLPPVSGANLHTADAVGEEGVHGTTSPWLAVDAQFGGSDATLVFLAAPEAPDPWFVRLAGYPGVGLSLAWEHPVVLRPGSSLTRTVRVLVADGRLDPPSIEALVAQAGSQQ</sequence>
<dbReference type="InterPro" id="IPR029475">
    <property type="entry name" value="DUF6807"/>
</dbReference>
<protein>
    <submittedName>
        <fullName evidence="6">DUF6807 family protein</fullName>
    </submittedName>
</protein>
<keyword evidence="2" id="KW-0520">NAD</keyword>
<feature type="domain" description="GFO/IDH/MocA-like oxidoreductase" evidence="5">
    <location>
        <begin position="151"/>
        <end position="281"/>
    </location>
</feature>
<dbReference type="RefSeq" id="WP_343877995.1">
    <property type="nucleotide sequence ID" value="NZ_BAAAIJ010000009.1"/>
</dbReference>
<evidence type="ECO:0000313" key="6">
    <source>
        <dbReference type="EMBL" id="MFD1845785.1"/>
    </source>
</evidence>
<evidence type="ECO:0000256" key="2">
    <source>
        <dbReference type="ARBA" id="ARBA00023027"/>
    </source>
</evidence>
<evidence type="ECO:0000313" key="7">
    <source>
        <dbReference type="Proteomes" id="UP001597307"/>
    </source>
</evidence>
<accession>A0ABW4Q5A2</accession>
<comment type="caution">
    <text evidence="6">The sequence shown here is derived from an EMBL/GenBank/DDBJ whole genome shotgun (WGS) entry which is preliminary data.</text>
</comment>
<evidence type="ECO:0000256" key="3">
    <source>
        <dbReference type="SAM" id="MobiDB-lite"/>
    </source>
</evidence>
<dbReference type="InterPro" id="IPR050463">
    <property type="entry name" value="Gfo/Idh/MocA_oxidrdct_glycsds"/>
</dbReference>
<reference evidence="7" key="1">
    <citation type="journal article" date="2019" name="Int. J. Syst. Evol. Microbiol.">
        <title>The Global Catalogue of Microorganisms (GCM) 10K type strain sequencing project: providing services to taxonomists for standard genome sequencing and annotation.</title>
        <authorList>
            <consortium name="The Broad Institute Genomics Platform"/>
            <consortium name="The Broad Institute Genome Sequencing Center for Infectious Disease"/>
            <person name="Wu L."/>
            <person name="Ma J."/>
        </authorList>
    </citation>
    <scope>NUCLEOTIDE SEQUENCE [LARGE SCALE GENOMIC DNA]</scope>
    <source>
        <strain evidence="7">JCM 11496</strain>
    </source>
</reference>
<feature type="region of interest" description="Disordered" evidence="3">
    <location>
        <begin position="1"/>
        <end position="21"/>
    </location>
</feature>
<dbReference type="Pfam" id="PF22725">
    <property type="entry name" value="GFO_IDH_MocA_C3"/>
    <property type="match status" value="1"/>
</dbReference>
<dbReference type="Gene3D" id="3.40.50.720">
    <property type="entry name" value="NAD(P)-binding Rossmann-like Domain"/>
    <property type="match status" value="1"/>
</dbReference>
<dbReference type="InterPro" id="IPR055170">
    <property type="entry name" value="GFO_IDH_MocA-like_dom"/>
</dbReference>
<proteinExistence type="predicted"/>
<dbReference type="InterPro" id="IPR000683">
    <property type="entry name" value="Gfo/Idh/MocA-like_OxRdtase_N"/>
</dbReference>
<feature type="domain" description="Gfo/Idh/MocA-like oxidoreductase N-terminal" evidence="4">
    <location>
        <begin position="23"/>
        <end position="141"/>
    </location>
</feature>
<dbReference type="SUPFAM" id="SSF55347">
    <property type="entry name" value="Glyceraldehyde-3-phosphate dehydrogenase-like, C-terminal domain"/>
    <property type="match status" value="1"/>
</dbReference>
<dbReference type="Proteomes" id="UP001597307">
    <property type="component" value="Unassembled WGS sequence"/>
</dbReference>
<dbReference type="Gene3D" id="3.30.360.10">
    <property type="entry name" value="Dihydrodipicolinate Reductase, domain 2"/>
    <property type="match status" value="1"/>
</dbReference>
<dbReference type="SUPFAM" id="SSF51735">
    <property type="entry name" value="NAD(P)-binding Rossmann-fold domains"/>
    <property type="match status" value="1"/>
</dbReference>
<dbReference type="EMBL" id="JBHUGA010000009">
    <property type="protein sequence ID" value="MFD1845785.1"/>
    <property type="molecule type" value="Genomic_DNA"/>
</dbReference>
<dbReference type="PANTHER" id="PTHR43818:SF11">
    <property type="entry name" value="BCDNA.GH03377"/>
    <property type="match status" value="1"/>
</dbReference>
<evidence type="ECO:0000259" key="4">
    <source>
        <dbReference type="Pfam" id="PF01408"/>
    </source>
</evidence>
<dbReference type="InterPro" id="IPR036291">
    <property type="entry name" value="NAD(P)-bd_dom_sf"/>
</dbReference>
<name>A0ABW4Q5A2_9MICC</name>
<organism evidence="6 7">
    <name type="scientific">Arthrobacter flavus</name>
    <dbReference type="NCBI Taxonomy" id="95172"/>
    <lineage>
        <taxon>Bacteria</taxon>
        <taxon>Bacillati</taxon>
        <taxon>Actinomycetota</taxon>
        <taxon>Actinomycetes</taxon>
        <taxon>Micrococcales</taxon>
        <taxon>Micrococcaceae</taxon>
        <taxon>Arthrobacter</taxon>
    </lineage>
</organism>
<keyword evidence="7" id="KW-1185">Reference proteome</keyword>
<keyword evidence="1" id="KW-0560">Oxidoreductase</keyword>
<dbReference type="PANTHER" id="PTHR43818">
    <property type="entry name" value="BCDNA.GH03377"/>
    <property type="match status" value="1"/>
</dbReference>
<gene>
    <name evidence="6" type="ORF">ACFSFX_04150</name>
</gene>
<evidence type="ECO:0000256" key="1">
    <source>
        <dbReference type="ARBA" id="ARBA00023002"/>
    </source>
</evidence>
<dbReference type="Pfam" id="PF01408">
    <property type="entry name" value="GFO_IDH_MocA"/>
    <property type="match status" value="1"/>
</dbReference>